<accession>A0A6A7ALK7</accession>
<keyword evidence="2" id="KW-1133">Transmembrane helix</keyword>
<feature type="transmembrane region" description="Helical" evidence="2">
    <location>
        <begin position="12"/>
        <end position="33"/>
    </location>
</feature>
<sequence length="241" mass="28279">MKPLPRIANIVAFSPVLWILNLAFLCGNIYFVVQSRQWASAKQLLCPSIPFFDTELTYEIRVLDPNDDPFAGPITSAEVDWQYENMMRHEYFRMSRTELEKIGKWRDNAIELKHGGYMAGFFAFHELHCLDWFKRDFRNPASSTFDTEYERMHVGHCVDILRQQAQCRADMTIASWYWQDGKYDEPWPRPQSPAHCVDWKAVERFLEPRNLEYVDGLAEPGVLREGGFMSQADIIYNSVYD</sequence>
<evidence type="ECO:0000256" key="2">
    <source>
        <dbReference type="SAM" id="Phobius"/>
    </source>
</evidence>
<evidence type="ECO:0000313" key="3">
    <source>
        <dbReference type="EMBL" id="KAF2834032.1"/>
    </source>
</evidence>
<dbReference type="EMBL" id="MU006216">
    <property type="protein sequence ID" value="KAF2834032.1"/>
    <property type="molecule type" value="Genomic_DNA"/>
</dbReference>
<protein>
    <submittedName>
        <fullName evidence="3">Uncharacterized protein</fullName>
    </submittedName>
</protein>
<organism evidence="3 4">
    <name type="scientific">Ophiobolus disseminans</name>
    <dbReference type="NCBI Taxonomy" id="1469910"/>
    <lineage>
        <taxon>Eukaryota</taxon>
        <taxon>Fungi</taxon>
        <taxon>Dikarya</taxon>
        <taxon>Ascomycota</taxon>
        <taxon>Pezizomycotina</taxon>
        <taxon>Dothideomycetes</taxon>
        <taxon>Pleosporomycetidae</taxon>
        <taxon>Pleosporales</taxon>
        <taxon>Pleosporineae</taxon>
        <taxon>Phaeosphaeriaceae</taxon>
        <taxon>Ophiobolus</taxon>
    </lineage>
</organism>
<keyword evidence="2" id="KW-0472">Membrane</keyword>
<gene>
    <name evidence="3" type="ORF">CC86DRAFT_365764</name>
</gene>
<name>A0A6A7ALK7_9PLEO</name>
<dbReference type="OrthoDB" id="3687641at2759"/>
<dbReference type="Pfam" id="PF11807">
    <property type="entry name" value="UstYa"/>
    <property type="match status" value="1"/>
</dbReference>
<dbReference type="InterPro" id="IPR021765">
    <property type="entry name" value="UstYa-like"/>
</dbReference>
<evidence type="ECO:0000256" key="1">
    <source>
        <dbReference type="ARBA" id="ARBA00035112"/>
    </source>
</evidence>
<dbReference type="AlphaFoldDB" id="A0A6A7ALK7"/>
<reference evidence="3" key="1">
    <citation type="journal article" date="2020" name="Stud. Mycol.">
        <title>101 Dothideomycetes genomes: a test case for predicting lifestyles and emergence of pathogens.</title>
        <authorList>
            <person name="Haridas S."/>
            <person name="Albert R."/>
            <person name="Binder M."/>
            <person name="Bloem J."/>
            <person name="Labutti K."/>
            <person name="Salamov A."/>
            <person name="Andreopoulos B."/>
            <person name="Baker S."/>
            <person name="Barry K."/>
            <person name="Bills G."/>
            <person name="Bluhm B."/>
            <person name="Cannon C."/>
            <person name="Castanera R."/>
            <person name="Culley D."/>
            <person name="Daum C."/>
            <person name="Ezra D."/>
            <person name="Gonzalez J."/>
            <person name="Henrissat B."/>
            <person name="Kuo A."/>
            <person name="Liang C."/>
            <person name="Lipzen A."/>
            <person name="Lutzoni F."/>
            <person name="Magnuson J."/>
            <person name="Mondo S."/>
            <person name="Nolan M."/>
            <person name="Ohm R."/>
            <person name="Pangilinan J."/>
            <person name="Park H.-J."/>
            <person name="Ramirez L."/>
            <person name="Alfaro M."/>
            <person name="Sun H."/>
            <person name="Tritt A."/>
            <person name="Yoshinaga Y."/>
            <person name="Zwiers L.-H."/>
            <person name="Turgeon B."/>
            <person name="Goodwin S."/>
            <person name="Spatafora J."/>
            <person name="Crous P."/>
            <person name="Grigoriev I."/>
        </authorList>
    </citation>
    <scope>NUCLEOTIDE SEQUENCE</scope>
    <source>
        <strain evidence="3">CBS 113818</strain>
    </source>
</reference>
<dbReference type="Proteomes" id="UP000799424">
    <property type="component" value="Unassembled WGS sequence"/>
</dbReference>
<keyword evidence="2" id="KW-0812">Transmembrane</keyword>
<evidence type="ECO:0000313" key="4">
    <source>
        <dbReference type="Proteomes" id="UP000799424"/>
    </source>
</evidence>
<proteinExistence type="inferred from homology"/>
<comment type="similarity">
    <text evidence="1">Belongs to the ustYa family.</text>
</comment>
<dbReference type="GO" id="GO:0043386">
    <property type="term" value="P:mycotoxin biosynthetic process"/>
    <property type="evidence" value="ECO:0007669"/>
    <property type="project" value="InterPro"/>
</dbReference>
<dbReference type="PANTHER" id="PTHR33365:SF7">
    <property type="entry name" value="TAT PATHWAY SIGNAL SEQUENCE"/>
    <property type="match status" value="1"/>
</dbReference>
<dbReference type="PANTHER" id="PTHR33365">
    <property type="entry name" value="YALI0B05434P"/>
    <property type="match status" value="1"/>
</dbReference>
<keyword evidence="4" id="KW-1185">Reference proteome</keyword>